<gene>
    <name evidence="1" type="ORF">ACIA8P_04940</name>
</gene>
<dbReference type="InterPro" id="IPR003462">
    <property type="entry name" value="ODC_Mu_crystall"/>
</dbReference>
<dbReference type="Proteomes" id="UP001612415">
    <property type="component" value="Unassembled WGS sequence"/>
</dbReference>
<dbReference type="Gene3D" id="3.40.50.720">
    <property type="entry name" value="NAD(P)-binding Rossmann-like Domain"/>
    <property type="match status" value="1"/>
</dbReference>
<proteinExistence type="predicted"/>
<dbReference type="Pfam" id="PF02423">
    <property type="entry name" value="OCD_Mu_crystall"/>
    <property type="match status" value="1"/>
</dbReference>
<dbReference type="Gene3D" id="3.30.1780.10">
    <property type="entry name" value="ornithine cyclodeaminase, domain 1"/>
    <property type="match status" value="1"/>
</dbReference>
<keyword evidence="2" id="KW-1185">Reference proteome</keyword>
<dbReference type="EMBL" id="JBITDC010000002">
    <property type="protein sequence ID" value="MFI5674002.1"/>
    <property type="molecule type" value="Genomic_DNA"/>
</dbReference>
<accession>A0ABW7XV86</accession>
<dbReference type="RefSeq" id="WP_398654974.1">
    <property type="nucleotide sequence ID" value="NZ_JBITDC010000002.1"/>
</dbReference>
<sequence>MSDDIPSDSPESFPEPFPVLFLAAGRVAGLLDADTALRSQRAAFTALGDGTADLPGKIMHPSRFDDSVVFSYVSRLSADSGTVAKFGSVNPGNAAAGLPTVHAVITVLDPVTGRLAAVLDGTTVTTLRTAAASAVAVDALAVPDAADLAVLGSGTQALAHTRAIARVRELKSVRLWSPTPEHRARAAETLAVELDLPVEPAGTAEAAVTGASLVAACTLSTTPVVRGQWLALGCTVVSVGSFEPSRREVDAEVVRRARECGAVVVDDPATAAEHAGPVVKALREGLLTPEDLIPLGGVLTGRRTARDGPEDIVYYNSVGLGIQDAAAAWAVVEAARADGAGEGERR</sequence>
<dbReference type="InterPro" id="IPR036291">
    <property type="entry name" value="NAD(P)-bd_dom_sf"/>
</dbReference>
<evidence type="ECO:0000313" key="1">
    <source>
        <dbReference type="EMBL" id="MFI5674002.1"/>
    </source>
</evidence>
<dbReference type="SUPFAM" id="SSF51735">
    <property type="entry name" value="NAD(P)-binding Rossmann-fold domains"/>
    <property type="match status" value="1"/>
</dbReference>
<dbReference type="PIRSF" id="PIRSF001439">
    <property type="entry name" value="CryM"/>
    <property type="match status" value="1"/>
</dbReference>
<protein>
    <submittedName>
        <fullName evidence="1">Ornithine cyclodeaminase family protein</fullName>
    </submittedName>
</protein>
<reference evidence="1 2" key="1">
    <citation type="submission" date="2024-10" db="EMBL/GenBank/DDBJ databases">
        <title>The Natural Products Discovery Center: Release of the First 8490 Sequenced Strains for Exploring Actinobacteria Biosynthetic Diversity.</title>
        <authorList>
            <person name="Kalkreuter E."/>
            <person name="Kautsar S.A."/>
            <person name="Yang D."/>
            <person name="Bader C.D."/>
            <person name="Teijaro C.N."/>
            <person name="Fluegel L."/>
            <person name="Davis C.M."/>
            <person name="Simpson J.R."/>
            <person name="Lauterbach L."/>
            <person name="Steele A.D."/>
            <person name="Gui C."/>
            <person name="Meng S."/>
            <person name="Li G."/>
            <person name="Viehrig K."/>
            <person name="Ye F."/>
            <person name="Su P."/>
            <person name="Kiefer A.F."/>
            <person name="Nichols A."/>
            <person name="Cepeda A.J."/>
            <person name="Yan W."/>
            <person name="Fan B."/>
            <person name="Jiang Y."/>
            <person name="Adhikari A."/>
            <person name="Zheng C.-J."/>
            <person name="Schuster L."/>
            <person name="Cowan T.M."/>
            <person name="Smanski M.J."/>
            <person name="Chevrette M.G."/>
            <person name="De Carvalho L.P.S."/>
            <person name="Shen B."/>
        </authorList>
    </citation>
    <scope>NUCLEOTIDE SEQUENCE [LARGE SCALE GENOMIC DNA]</scope>
    <source>
        <strain evidence="1 2">NPDC051599</strain>
    </source>
</reference>
<comment type="caution">
    <text evidence="1">The sequence shown here is derived from an EMBL/GenBank/DDBJ whole genome shotgun (WGS) entry which is preliminary data.</text>
</comment>
<evidence type="ECO:0000313" key="2">
    <source>
        <dbReference type="Proteomes" id="UP001612415"/>
    </source>
</evidence>
<name>A0ABW7XV86_STRCE</name>
<organism evidence="1 2">
    <name type="scientific">Streptomyces cellulosae</name>
    <dbReference type="NCBI Taxonomy" id="1968"/>
    <lineage>
        <taxon>Bacteria</taxon>
        <taxon>Bacillati</taxon>
        <taxon>Actinomycetota</taxon>
        <taxon>Actinomycetes</taxon>
        <taxon>Kitasatosporales</taxon>
        <taxon>Streptomycetaceae</taxon>
        <taxon>Streptomyces</taxon>
    </lineage>
</organism>
<dbReference type="PANTHER" id="PTHR13812:SF19">
    <property type="entry name" value="KETIMINE REDUCTASE MU-CRYSTALLIN"/>
    <property type="match status" value="1"/>
</dbReference>
<dbReference type="InterPro" id="IPR023401">
    <property type="entry name" value="ODC_N"/>
</dbReference>
<dbReference type="PANTHER" id="PTHR13812">
    <property type="entry name" value="KETIMINE REDUCTASE MU-CRYSTALLIN"/>
    <property type="match status" value="1"/>
</dbReference>